<evidence type="ECO:0000256" key="2">
    <source>
        <dbReference type="PROSITE-ProRule" id="PRU00252"/>
    </source>
</evidence>
<keyword evidence="1 2" id="KW-0238">DNA-binding</keyword>
<reference evidence="3 4" key="1">
    <citation type="submission" date="2018-09" db="EMBL/GenBank/DDBJ databases">
        <authorList>
            <person name="Wang F."/>
        </authorList>
    </citation>
    <scope>NUCLEOTIDE SEQUENCE [LARGE SCALE GENOMIC DNA]</scope>
    <source>
        <strain evidence="3 4">PLHSC7-2</strain>
    </source>
</reference>
<evidence type="ECO:0000313" key="4">
    <source>
        <dbReference type="Proteomes" id="UP000283255"/>
    </source>
</evidence>
<dbReference type="InterPro" id="IPR000424">
    <property type="entry name" value="Primosome_PriB/ssb"/>
</dbReference>
<evidence type="ECO:0008006" key="5">
    <source>
        <dbReference type="Google" id="ProtNLM"/>
    </source>
</evidence>
<organism evidence="3 4">
    <name type="scientific">Motilimonas pumila</name>
    <dbReference type="NCBI Taxonomy" id="2303987"/>
    <lineage>
        <taxon>Bacteria</taxon>
        <taxon>Pseudomonadati</taxon>
        <taxon>Pseudomonadota</taxon>
        <taxon>Gammaproteobacteria</taxon>
        <taxon>Alteromonadales</taxon>
        <taxon>Alteromonadales genera incertae sedis</taxon>
        <taxon>Motilimonas</taxon>
    </lineage>
</organism>
<dbReference type="GO" id="GO:0003697">
    <property type="term" value="F:single-stranded DNA binding"/>
    <property type="evidence" value="ECO:0007669"/>
    <property type="project" value="InterPro"/>
</dbReference>
<dbReference type="PROSITE" id="PS50935">
    <property type="entry name" value="SSB"/>
    <property type="match status" value="1"/>
</dbReference>
<evidence type="ECO:0000256" key="1">
    <source>
        <dbReference type="ARBA" id="ARBA00023125"/>
    </source>
</evidence>
<sequence>MAQFCILWAVRRITKSMKSNLSQCQVNMLANVVSKDNTLRFFADGQAVLNLDVLTKKSWQNGQGETQSKDDYFSVRLLGEVAQSLLAPVAAGDSVYLQGSLNKVIDAKQMTLVKKPNKLYWNRAYHQGEVTAIKTLTSVNNSAYLQLAVGTDSDALQVNLRGKTASIMQNQLQLGQHIIVEGALASRSVKTNNGYDRQVWLDGHTAVTTS</sequence>
<dbReference type="Pfam" id="PF00436">
    <property type="entry name" value="SSB"/>
    <property type="match status" value="1"/>
</dbReference>
<name>A0A418YFM4_9GAMM</name>
<comment type="caution">
    <text evidence="3">The sequence shown here is derived from an EMBL/GenBank/DDBJ whole genome shotgun (WGS) entry which is preliminary data.</text>
</comment>
<reference evidence="3 4" key="2">
    <citation type="submission" date="2019-01" db="EMBL/GenBank/DDBJ databases">
        <title>Motilimonas pumilus sp. nov., isolated from the gut of sea cucumber (Apostichopus japonicus).</title>
        <authorList>
            <person name="Wang F.-Q."/>
            <person name="Ren L.-H."/>
            <person name="Lin Y.-W."/>
            <person name="Sun G.-H."/>
            <person name="Du Z.-J."/>
            <person name="Zhao J.-X."/>
            <person name="Liu X.-J."/>
            <person name="Liu L.-J."/>
        </authorList>
    </citation>
    <scope>NUCLEOTIDE SEQUENCE [LARGE SCALE GENOMIC DNA]</scope>
    <source>
        <strain evidence="3 4">PLHSC7-2</strain>
    </source>
</reference>
<dbReference type="Proteomes" id="UP000283255">
    <property type="component" value="Unassembled WGS sequence"/>
</dbReference>
<dbReference type="Gene3D" id="2.40.50.140">
    <property type="entry name" value="Nucleic acid-binding proteins"/>
    <property type="match status" value="2"/>
</dbReference>
<dbReference type="InterPro" id="IPR012340">
    <property type="entry name" value="NA-bd_OB-fold"/>
</dbReference>
<dbReference type="SUPFAM" id="SSF50249">
    <property type="entry name" value="Nucleic acid-binding proteins"/>
    <property type="match status" value="2"/>
</dbReference>
<keyword evidence="4" id="KW-1185">Reference proteome</keyword>
<accession>A0A418YFM4</accession>
<gene>
    <name evidence="3" type="ORF">D1Z90_08940</name>
</gene>
<evidence type="ECO:0000313" key="3">
    <source>
        <dbReference type="EMBL" id="RJG48182.1"/>
    </source>
</evidence>
<dbReference type="EMBL" id="QZCH01000009">
    <property type="protein sequence ID" value="RJG48182.1"/>
    <property type="molecule type" value="Genomic_DNA"/>
</dbReference>
<dbReference type="AlphaFoldDB" id="A0A418YFM4"/>
<proteinExistence type="predicted"/>
<protein>
    <recommendedName>
        <fullName evidence="5">Single-stranded DNA-binding protein</fullName>
    </recommendedName>
</protein>